<comment type="caution">
    <text evidence="2">The sequence shown here is derived from an EMBL/GenBank/DDBJ whole genome shotgun (WGS) entry which is preliminary data.</text>
</comment>
<accession>A0A4R8M7Q8</accession>
<dbReference type="GO" id="GO:0008757">
    <property type="term" value="F:S-adenosylmethionine-dependent methyltransferase activity"/>
    <property type="evidence" value="ECO:0007669"/>
    <property type="project" value="InterPro"/>
</dbReference>
<dbReference type="AlphaFoldDB" id="A0A4R8M7Q8"/>
<gene>
    <name evidence="2" type="ORF">DFQ06_3988</name>
</gene>
<evidence type="ECO:0000313" key="2">
    <source>
        <dbReference type="EMBL" id="TDY59636.1"/>
    </source>
</evidence>
<evidence type="ECO:0000259" key="1">
    <source>
        <dbReference type="Pfam" id="PF08241"/>
    </source>
</evidence>
<dbReference type="SUPFAM" id="SSF53335">
    <property type="entry name" value="S-adenosyl-L-methionine-dependent methyltransferases"/>
    <property type="match status" value="1"/>
</dbReference>
<dbReference type="InterPro" id="IPR029063">
    <property type="entry name" value="SAM-dependent_MTases_sf"/>
</dbReference>
<keyword evidence="2" id="KW-0808">Transferase</keyword>
<dbReference type="CDD" id="cd02440">
    <property type="entry name" value="AdoMet_MTases"/>
    <property type="match status" value="1"/>
</dbReference>
<reference evidence="2 3" key="1">
    <citation type="submission" date="2019-03" db="EMBL/GenBank/DDBJ databases">
        <title>Genomic Encyclopedia of Type Strains, Phase III (KMG-III): the genomes of soil and plant-associated and newly described type strains.</title>
        <authorList>
            <person name="Whitman W."/>
        </authorList>
    </citation>
    <scope>NUCLEOTIDE SEQUENCE [LARGE SCALE GENOMIC DNA]</scope>
    <source>
        <strain evidence="2 3">CECT 8301</strain>
    </source>
</reference>
<dbReference type="GO" id="GO:0032259">
    <property type="term" value="P:methylation"/>
    <property type="evidence" value="ECO:0007669"/>
    <property type="project" value="UniProtKB-KW"/>
</dbReference>
<organism evidence="2 3">
    <name type="scientific">Algibacter lectus</name>
    <dbReference type="NCBI Taxonomy" id="221126"/>
    <lineage>
        <taxon>Bacteria</taxon>
        <taxon>Pseudomonadati</taxon>
        <taxon>Bacteroidota</taxon>
        <taxon>Flavobacteriia</taxon>
        <taxon>Flavobacteriales</taxon>
        <taxon>Flavobacteriaceae</taxon>
        <taxon>Algibacter</taxon>
    </lineage>
</organism>
<keyword evidence="2" id="KW-0489">Methyltransferase</keyword>
<dbReference type="Proteomes" id="UP000294824">
    <property type="component" value="Unassembled WGS sequence"/>
</dbReference>
<evidence type="ECO:0000313" key="3">
    <source>
        <dbReference type="Proteomes" id="UP000294824"/>
    </source>
</evidence>
<proteinExistence type="predicted"/>
<dbReference type="Pfam" id="PF08241">
    <property type="entry name" value="Methyltransf_11"/>
    <property type="match status" value="1"/>
</dbReference>
<name>A0A4R8M7Q8_9FLAO</name>
<dbReference type="RefSeq" id="WP_074939840.1">
    <property type="nucleotide sequence ID" value="NZ_FOLN01000013.1"/>
</dbReference>
<protein>
    <submittedName>
        <fullName evidence="2">Methyltransferase family protein</fullName>
    </submittedName>
</protein>
<dbReference type="EMBL" id="SORL01000015">
    <property type="protein sequence ID" value="TDY59636.1"/>
    <property type="molecule type" value="Genomic_DNA"/>
</dbReference>
<feature type="domain" description="Methyltransferase type 11" evidence="1">
    <location>
        <begin position="42"/>
        <end position="136"/>
    </location>
</feature>
<dbReference type="PANTHER" id="PTHR43861">
    <property type="entry name" value="TRANS-ACONITATE 2-METHYLTRANSFERASE-RELATED"/>
    <property type="match status" value="1"/>
</dbReference>
<keyword evidence="3" id="KW-1185">Reference proteome</keyword>
<sequence>MSIEQAYNIWANQYDTNENRTRDLDKKCTIETLSKYKFSNVLELGCGTGKNTEWLLAHAQQIIGLDFSEEMLNKAKEKIVDSKVTFKKANLTQNWGVDNNFVDLITCSLTLEHIENLDYIFNQAYLKLKKEGLFFISELHPFKQYSGSKARYETEAGTKELEVYIHHVSEYIDEAKKNGLQLLELKEWFDVGAEHGLPRLISFVFKK</sequence>
<dbReference type="InterPro" id="IPR013216">
    <property type="entry name" value="Methyltransf_11"/>
</dbReference>
<dbReference type="Gene3D" id="3.40.50.150">
    <property type="entry name" value="Vaccinia Virus protein VP39"/>
    <property type="match status" value="1"/>
</dbReference>
<dbReference type="PANTHER" id="PTHR43861:SF1">
    <property type="entry name" value="TRANS-ACONITATE 2-METHYLTRANSFERASE"/>
    <property type="match status" value="1"/>
</dbReference>